<organism evidence="2 3">
    <name type="scientific">Sphingomonas prati</name>
    <dbReference type="NCBI Taxonomy" id="1843237"/>
    <lineage>
        <taxon>Bacteria</taxon>
        <taxon>Pseudomonadati</taxon>
        <taxon>Pseudomonadota</taxon>
        <taxon>Alphaproteobacteria</taxon>
        <taxon>Sphingomonadales</taxon>
        <taxon>Sphingomonadaceae</taxon>
        <taxon>Sphingomonas</taxon>
    </lineage>
</organism>
<dbReference type="SMART" id="SM00530">
    <property type="entry name" value="HTH_XRE"/>
    <property type="match status" value="1"/>
</dbReference>
<dbReference type="PROSITE" id="PS50943">
    <property type="entry name" value="HTH_CROC1"/>
    <property type="match status" value="1"/>
</dbReference>
<dbReference type="AlphaFoldDB" id="A0A7W9BPZ9"/>
<evidence type="ECO:0000313" key="3">
    <source>
        <dbReference type="Proteomes" id="UP000546701"/>
    </source>
</evidence>
<dbReference type="PANTHER" id="PTHR37301">
    <property type="entry name" value="DNA-BINDING PROTEIN-RELATED"/>
    <property type="match status" value="1"/>
</dbReference>
<dbReference type="CDD" id="cd00093">
    <property type="entry name" value="HTH_XRE"/>
    <property type="match status" value="1"/>
</dbReference>
<dbReference type="OrthoDB" id="9805309at2"/>
<protein>
    <submittedName>
        <fullName evidence="2">Putative transcriptional regulator</fullName>
    </submittedName>
</protein>
<keyword evidence="3" id="KW-1185">Reference proteome</keyword>
<name>A0A7W9BPZ9_9SPHN</name>
<dbReference type="Proteomes" id="UP000546701">
    <property type="component" value="Unassembled WGS sequence"/>
</dbReference>
<feature type="domain" description="HTH cro/C1-type" evidence="1">
    <location>
        <begin position="19"/>
        <end position="62"/>
    </location>
</feature>
<dbReference type="SUPFAM" id="SSF47413">
    <property type="entry name" value="lambda repressor-like DNA-binding domains"/>
    <property type="match status" value="1"/>
</dbReference>
<sequence length="78" mass="8597">MPVIVNLDVMLARRKVRSKALAEAIGITESNLSLLKSGKVKGVRFSTLAAICRYLECEPGDILAYEISDDDLRLDDSE</sequence>
<dbReference type="EMBL" id="JACIJR010000001">
    <property type="protein sequence ID" value="MBB5727993.1"/>
    <property type="molecule type" value="Genomic_DNA"/>
</dbReference>
<dbReference type="Pfam" id="PF13443">
    <property type="entry name" value="HTH_26"/>
    <property type="match status" value="1"/>
</dbReference>
<dbReference type="InterPro" id="IPR001387">
    <property type="entry name" value="Cro/C1-type_HTH"/>
</dbReference>
<accession>A0A7W9BPZ9</accession>
<comment type="caution">
    <text evidence="2">The sequence shown here is derived from an EMBL/GenBank/DDBJ whole genome shotgun (WGS) entry which is preliminary data.</text>
</comment>
<dbReference type="RefSeq" id="WP_157175026.1">
    <property type="nucleotide sequence ID" value="NZ_BMJP01000001.1"/>
</dbReference>
<gene>
    <name evidence="2" type="ORF">FHS99_000449</name>
</gene>
<dbReference type="GO" id="GO:0003677">
    <property type="term" value="F:DNA binding"/>
    <property type="evidence" value="ECO:0007669"/>
    <property type="project" value="InterPro"/>
</dbReference>
<evidence type="ECO:0000313" key="2">
    <source>
        <dbReference type="EMBL" id="MBB5727993.1"/>
    </source>
</evidence>
<dbReference type="PANTHER" id="PTHR37301:SF1">
    <property type="entry name" value="DNA-BINDING PROTEIN"/>
    <property type="match status" value="1"/>
</dbReference>
<reference evidence="2 3" key="1">
    <citation type="submission" date="2020-08" db="EMBL/GenBank/DDBJ databases">
        <title>Genomic Encyclopedia of Type Strains, Phase IV (KMG-IV): sequencing the most valuable type-strain genomes for metagenomic binning, comparative biology and taxonomic classification.</title>
        <authorList>
            <person name="Goeker M."/>
        </authorList>
    </citation>
    <scope>NUCLEOTIDE SEQUENCE [LARGE SCALE GENOMIC DNA]</scope>
    <source>
        <strain evidence="2 3">DSM 103336</strain>
    </source>
</reference>
<proteinExistence type="predicted"/>
<evidence type="ECO:0000259" key="1">
    <source>
        <dbReference type="PROSITE" id="PS50943"/>
    </source>
</evidence>
<dbReference type="InterPro" id="IPR010982">
    <property type="entry name" value="Lambda_DNA-bd_dom_sf"/>
</dbReference>
<dbReference type="Gene3D" id="1.10.260.40">
    <property type="entry name" value="lambda repressor-like DNA-binding domains"/>
    <property type="match status" value="1"/>
</dbReference>